<evidence type="ECO:0000313" key="4">
    <source>
        <dbReference type="Proteomes" id="UP001151529"/>
    </source>
</evidence>
<evidence type="ECO:0000259" key="2">
    <source>
        <dbReference type="Pfam" id="PF03372"/>
    </source>
</evidence>
<feature type="domain" description="Endonuclease/exonuclease/phosphatase" evidence="2">
    <location>
        <begin position="290"/>
        <end position="488"/>
    </location>
</feature>
<feature type="compositionally biased region" description="Basic and acidic residues" evidence="1">
    <location>
        <begin position="252"/>
        <end position="276"/>
    </location>
</feature>
<feature type="compositionally biased region" description="Polar residues" evidence="1">
    <location>
        <begin position="223"/>
        <end position="232"/>
    </location>
</feature>
<dbReference type="GO" id="GO:0003824">
    <property type="term" value="F:catalytic activity"/>
    <property type="evidence" value="ECO:0007669"/>
    <property type="project" value="InterPro"/>
</dbReference>
<dbReference type="Gene3D" id="3.60.10.10">
    <property type="entry name" value="Endonuclease/exonuclease/phosphatase"/>
    <property type="match status" value="1"/>
</dbReference>
<dbReference type="Proteomes" id="UP001151529">
    <property type="component" value="Chromosome 11"/>
</dbReference>
<dbReference type="PANTHER" id="PTHR33710">
    <property type="entry name" value="BNAC02G09200D PROTEIN"/>
    <property type="match status" value="1"/>
</dbReference>
<dbReference type="AlphaFoldDB" id="A0A9Q0U885"/>
<gene>
    <name evidence="3" type="ORF">OIU85_023094</name>
</gene>
<reference evidence="3" key="1">
    <citation type="submission" date="2022-11" db="EMBL/GenBank/DDBJ databases">
        <authorList>
            <person name="Hyden B.L."/>
            <person name="Feng K."/>
            <person name="Yates T."/>
            <person name="Jawdy S."/>
            <person name="Smart L.B."/>
            <person name="Muchero W."/>
        </authorList>
    </citation>
    <scope>NUCLEOTIDE SEQUENCE</scope>
    <source>
        <tissue evidence="3">Shoot tip</tissue>
    </source>
</reference>
<evidence type="ECO:0000256" key="1">
    <source>
        <dbReference type="SAM" id="MobiDB-lite"/>
    </source>
</evidence>
<keyword evidence="4" id="KW-1185">Reference proteome</keyword>
<feature type="compositionally biased region" description="Basic and acidic residues" evidence="1">
    <location>
        <begin position="207"/>
        <end position="217"/>
    </location>
</feature>
<dbReference type="PANTHER" id="PTHR33710:SF71">
    <property type="entry name" value="ENDONUCLEASE_EXONUCLEASE_PHOSPHATASE DOMAIN-CONTAINING PROTEIN"/>
    <property type="match status" value="1"/>
</dbReference>
<dbReference type="EMBL" id="JAPFFL010000005">
    <property type="protein sequence ID" value="KAJ6725241.1"/>
    <property type="molecule type" value="Genomic_DNA"/>
</dbReference>
<evidence type="ECO:0000313" key="3">
    <source>
        <dbReference type="EMBL" id="KAJ6725241.1"/>
    </source>
</evidence>
<feature type="compositionally biased region" description="Polar residues" evidence="1">
    <location>
        <begin position="277"/>
        <end position="296"/>
    </location>
</feature>
<dbReference type="Pfam" id="PF03372">
    <property type="entry name" value="Exo_endo_phos"/>
    <property type="match status" value="1"/>
</dbReference>
<sequence>MSDSQAPPINLRLLLSWAEKVKVSNANTLLHSEHPPHETQLGATLTIPRDMQMVDVEIWERSMVGFFARATSSPLHGSPFRFGIKGPSMAASMVGKPRPADEATLQGTSLDLQNVTSRKVFGHAVKCKAVREDLNRKEMKWERRRQSSHPHPPIRKQVQSQVWPRKKPPEKGDHEGSDMGDAKKGMLGLLTRSQKGKNIIEEDGENDMIKEDQRDNVGIRTVNKVSSMSSGMGAQEVDRGALNKEASTCSEVEGRRKDNETTRSSLPKDKPQDSEASRSSYSDKPSETEGSWNVRGLNNTRKQQSVRNWINFHNLDLFGLLETRISSINLTSVQANVLPSVYPLLPANGSLVILITSPGLHITGITFVYGCNDHVARSSLWHYLQTESLSNASTPWGIMGDFNSVLCPSDRSGGSSHWQSHHQDFPNCIMQSSLQQIPYTGLHLTWHNNQTGEGTIMKKLDWMFGNQAFFVKWPTIRARFLPREASDHSAMVMNLGTNQARTCGPFKFLNQWVAHDDFLDIVNGAVSPQKPTPI</sequence>
<dbReference type="InterPro" id="IPR036691">
    <property type="entry name" value="Endo/exonu/phosph_ase_sf"/>
</dbReference>
<organism evidence="3 4">
    <name type="scientific">Salix viminalis</name>
    <name type="common">Common osier</name>
    <name type="synonym">Basket willow</name>
    <dbReference type="NCBI Taxonomy" id="40686"/>
    <lineage>
        <taxon>Eukaryota</taxon>
        <taxon>Viridiplantae</taxon>
        <taxon>Streptophyta</taxon>
        <taxon>Embryophyta</taxon>
        <taxon>Tracheophyta</taxon>
        <taxon>Spermatophyta</taxon>
        <taxon>Magnoliopsida</taxon>
        <taxon>eudicotyledons</taxon>
        <taxon>Gunneridae</taxon>
        <taxon>Pentapetalae</taxon>
        <taxon>rosids</taxon>
        <taxon>fabids</taxon>
        <taxon>Malpighiales</taxon>
        <taxon>Salicaceae</taxon>
        <taxon>Saliceae</taxon>
        <taxon>Salix</taxon>
    </lineage>
</organism>
<protein>
    <recommendedName>
        <fullName evidence="2">Endonuclease/exonuclease/phosphatase domain-containing protein</fullName>
    </recommendedName>
</protein>
<accession>A0A9Q0U885</accession>
<dbReference type="InterPro" id="IPR005135">
    <property type="entry name" value="Endo/exonuclease/phosphatase"/>
</dbReference>
<proteinExistence type="predicted"/>
<reference evidence="3" key="2">
    <citation type="journal article" date="2023" name="Int. J. Mol. Sci.">
        <title>De Novo Assembly and Annotation of 11 Diverse Shrub Willow (Salix) Genomes Reveals Novel Gene Organization in Sex-Linked Regions.</title>
        <authorList>
            <person name="Hyden B."/>
            <person name="Feng K."/>
            <person name="Yates T.B."/>
            <person name="Jawdy S."/>
            <person name="Cereghino C."/>
            <person name="Smart L.B."/>
            <person name="Muchero W."/>
        </authorList>
    </citation>
    <scope>NUCLEOTIDE SEQUENCE [LARGE SCALE GENOMIC DNA]</scope>
    <source>
        <tissue evidence="3">Shoot tip</tissue>
    </source>
</reference>
<comment type="caution">
    <text evidence="3">The sequence shown here is derived from an EMBL/GenBank/DDBJ whole genome shotgun (WGS) entry which is preliminary data.</text>
</comment>
<feature type="compositionally biased region" description="Basic and acidic residues" evidence="1">
    <location>
        <begin position="167"/>
        <end position="184"/>
    </location>
</feature>
<name>A0A9Q0U885_SALVM</name>
<dbReference type="SUPFAM" id="SSF56219">
    <property type="entry name" value="DNase I-like"/>
    <property type="match status" value="1"/>
</dbReference>
<feature type="region of interest" description="Disordered" evidence="1">
    <location>
        <begin position="138"/>
        <end position="296"/>
    </location>
</feature>
<dbReference type="OrthoDB" id="852204at2759"/>